<dbReference type="Pfam" id="PF00106">
    <property type="entry name" value="adh_short"/>
    <property type="match status" value="1"/>
</dbReference>
<dbReference type="InterPro" id="IPR036291">
    <property type="entry name" value="NAD(P)-bd_dom_sf"/>
</dbReference>
<organism evidence="3 4">
    <name type="scientific">Prosthecomicrobium pneumaticum</name>
    <dbReference type="NCBI Taxonomy" id="81895"/>
    <lineage>
        <taxon>Bacteria</taxon>
        <taxon>Pseudomonadati</taxon>
        <taxon>Pseudomonadota</taxon>
        <taxon>Alphaproteobacteria</taxon>
        <taxon>Hyphomicrobiales</taxon>
        <taxon>Kaistiaceae</taxon>
        <taxon>Prosthecomicrobium</taxon>
    </lineage>
</organism>
<evidence type="ECO:0000256" key="2">
    <source>
        <dbReference type="ARBA" id="ARBA00023002"/>
    </source>
</evidence>
<evidence type="ECO:0000313" key="3">
    <source>
        <dbReference type="EMBL" id="MBB5751562.1"/>
    </source>
</evidence>
<dbReference type="RefSeq" id="WP_183852342.1">
    <property type="nucleotide sequence ID" value="NZ_JACHOO010000001.1"/>
</dbReference>
<dbReference type="GO" id="GO:0004316">
    <property type="term" value="F:3-oxoacyl-[acyl-carrier-protein] reductase (NADPH) activity"/>
    <property type="evidence" value="ECO:0007669"/>
    <property type="project" value="UniProtKB-EC"/>
</dbReference>
<dbReference type="PROSITE" id="PS00061">
    <property type="entry name" value="ADH_SHORT"/>
    <property type="match status" value="1"/>
</dbReference>
<protein>
    <submittedName>
        <fullName evidence="3">3-oxoacyl-[acyl-carrier protein] reductase</fullName>
        <ecNumber evidence="3">1.1.1.100</ecNumber>
    </submittedName>
</protein>
<proteinExistence type="inferred from homology"/>
<dbReference type="Proteomes" id="UP000523821">
    <property type="component" value="Unassembled WGS sequence"/>
</dbReference>
<dbReference type="EMBL" id="JACHOO010000001">
    <property type="protein sequence ID" value="MBB5751562.1"/>
    <property type="molecule type" value="Genomic_DNA"/>
</dbReference>
<dbReference type="PANTHER" id="PTHR43008:SF4">
    <property type="entry name" value="CHAIN DEHYDROGENASE, PUTATIVE (AFU_ORTHOLOGUE AFUA_4G08710)-RELATED"/>
    <property type="match status" value="1"/>
</dbReference>
<keyword evidence="2 3" id="KW-0560">Oxidoreductase</keyword>
<dbReference type="SUPFAM" id="SSF51735">
    <property type="entry name" value="NAD(P)-binding Rossmann-fold domains"/>
    <property type="match status" value="1"/>
</dbReference>
<name>A0A7W9CUE7_9HYPH</name>
<comment type="similarity">
    <text evidence="1">Belongs to the short-chain dehydrogenases/reductases (SDR) family.</text>
</comment>
<dbReference type="Gene3D" id="3.40.50.720">
    <property type="entry name" value="NAD(P)-binding Rossmann-like Domain"/>
    <property type="match status" value="1"/>
</dbReference>
<comment type="caution">
    <text evidence="3">The sequence shown here is derived from an EMBL/GenBank/DDBJ whole genome shotgun (WGS) entry which is preliminary data.</text>
</comment>
<keyword evidence="4" id="KW-1185">Reference proteome</keyword>
<dbReference type="EC" id="1.1.1.100" evidence="3"/>
<dbReference type="InterPro" id="IPR020904">
    <property type="entry name" value="Sc_DH/Rdtase_CS"/>
</dbReference>
<dbReference type="GO" id="GO:0050664">
    <property type="term" value="F:oxidoreductase activity, acting on NAD(P)H, oxygen as acceptor"/>
    <property type="evidence" value="ECO:0007669"/>
    <property type="project" value="TreeGrafter"/>
</dbReference>
<accession>A0A7W9CUE7</accession>
<dbReference type="PRINTS" id="PR00081">
    <property type="entry name" value="GDHRDH"/>
</dbReference>
<gene>
    <name evidence="3" type="ORF">GGQ63_000605</name>
</gene>
<evidence type="ECO:0000313" key="4">
    <source>
        <dbReference type="Proteomes" id="UP000523821"/>
    </source>
</evidence>
<sequence>MNMHVVITGAAGGIGRALSEGFLAAGWLVTGLDRAETALRTSRYRHRRIDITDEAALDAALAEAWERSPVSTVFGNAALTDFDHLAAVDLPYERWQRILRVNVDGAFLTGRLAGRRMAAQGFGNIVFVTSSLAFLDQAKANDAPYCASKAAVEMLMRVLAQELAPRVNVNTLFPSVKVDTGFFAHLSPAERADLARPDILNEAALALAALPPGVLSGVSVDQERFDRDPAYRAALVTADEEVMA</sequence>
<dbReference type="AlphaFoldDB" id="A0A7W9CUE7"/>
<evidence type="ECO:0000256" key="1">
    <source>
        <dbReference type="ARBA" id="ARBA00006484"/>
    </source>
</evidence>
<dbReference type="InterPro" id="IPR002347">
    <property type="entry name" value="SDR_fam"/>
</dbReference>
<reference evidence="3 4" key="1">
    <citation type="submission" date="2020-08" db="EMBL/GenBank/DDBJ databases">
        <title>Genomic Encyclopedia of Type Strains, Phase IV (KMG-IV): sequencing the most valuable type-strain genomes for metagenomic binning, comparative biology and taxonomic classification.</title>
        <authorList>
            <person name="Goeker M."/>
        </authorList>
    </citation>
    <scope>NUCLEOTIDE SEQUENCE [LARGE SCALE GENOMIC DNA]</scope>
    <source>
        <strain evidence="3 4">DSM 16268</strain>
    </source>
</reference>
<dbReference type="PANTHER" id="PTHR43008">
    <property type="entry name" value="BENZIL REDUCTASE"/>
    <property type="match status" value="1"/>
</dbReference>
<dbReference type="CDD" id="cd05233">
    <property type="entry name" value="SDR_c"/>
    <property type="match status" value="1"/>
</dbReference>